<keyword evidence="1" id="KW-0548">Nucleotidyltransferase</keyword>
<accession>A0A2U1NW62</accession>
<evidence type="ECO:0000313" key="2">
    <source>
        <dbReference type="Proteomes" id="UP000245207"/>
    </source>
</evidence>
<keyword evidence="1" id="KW-0808">Transferase</keyword>
<dbReference type="EMBL" id="PKPP01002082">
    <property type="protein sequence ID" value="PWA77746.1"/>
    <property type="molecule type" value="Genomic_DNA"/>
</dbReference>
<dbReference type="PANTHER" id="PTHR33116">
    <property type="entry name" value="REVERSE TRANSCRIPTASE ZINC-BINDING DOMAIN-CONTAINING PROTEIN-RELATED-RELATED"/>
    <property type="match status" value="1"/>
</dbReference>
<gene>
    <name evidence="1" type="ORF">CTI12_AA222220</name>
</gene>
<dbReference type="OrthoDB" id="1436389at2759"/>
<name>A0A2U1NW62_ARTAN</name>
<sequence>MANIIGCKVGRLPFDYLGIKVGANMSRIANWSGVLETIKGRLQSWKSNLLSIGGRLTLIKSVLSSLPVYYLSLYKAPVAVIEAIEKMMRHFLWCGSKEGRGLHWVSWEIVTKPKKVGGLGISKIEDVNSALLAK</sequence>
<organism evidence="1 2">
    <name type="scientific">Artemisia annua</name>
    <name type="common">Sweet wormwood</name>
    <dbReference type="NCBI Taxonomy" id="35608"/>
    <lineage>
        <taxon>Eukaryota</taxon>
        <taxon>Viridiplantae</taxon>
        <taxon>Streptophyta</taxon>
        <taxon>Embryophyta</taxon>
        <taxon>Tracheophyta</taxon>
        <taxon>Spermatophyta</taxon>
        <taxon>Magnoliopsida</taxon>
        <taxon>eudicotyledons</taxon>
        <taxon>Gunneridae</taxon>
        <taxon>Pentapetalae</taxon>
        <taxon>asterids</taxon>
        <taxon>campanulids</taxon>
        <taxon>Asterales</taxon>
        <taxon>Asteraceae</taxon>
        <taxon>Asteroideae</taxon>
        <taxon>Anthemideae</taxon>
        <taxon>Artemisiinae</taxon>
        <taxon>Artemisia</taxon>
    </lineage>
</organism>
<reference evidence="1 2" key="1">
    <citation type="journal article" date="2018" name="Mol. Plant">
        <title>The genome of Artemisia annua provides insight into the evolution of Asteraceae family and artemisinin biosynthesis.</title>
        <authorList>
            <person name="Shen Q."/>
            <person name="Zhang L."/>
            <person name="Liao Z."/>
            <person name="Wang S."/>
            <person name="Yan T."/>
            <person name="Shi P."/>
            <person name="Liu M."/>
            <person name="Fu X."/>
            <person name="Pan Q."/>
            <person name="Wang Y."/>
            <person name="Lv Z."/>
            <person name="Lu X."/>
            <person name="Zhang F."/>
            <person name="Jiang W."/>
            <person name="Ma Y."/>
            <person name="Chen M."/>
            <person name="Hao X."/>
            <person name="Li L."/>
            <person name="Tang Y."/>
            <person name="Lv G."/>
            <person name="Zhou Y."/>
            <person name="Sun X."/>
            <person name="Brodelius P.E."/>
            <person name="Rose J.K.C."/>
            <person name="Tang K."/>
        </authorList>
    </citation>
    <scope>NUCLEOTIDE SEQUENCE [LARGE SCALE GENOMIC DNA]</scope>
    <source>
        <strain evidence="2">cv. Huhao1</strain>
        <tissue evidence="1">Leaf</tissue>
    </source>
</reference>
<evidence type="ECO:0000313" key="1">
    <source>
        <dbReference type="EMBL" id="PWA77746.1"/>
    </source>
</evidence>
<protein>
    <submittedName>
        <fullName evidence="1">Reverse transcriptase domain-containing protein</fullName>
    </submittedName>
</protein>
<dbReference type="Proteomes" id="UP000245207">
    <property type="component" value="Unassembled WGS sequence"/>
</dbReference>
<keyword evidence="1" id="KW-0695">RNA-directed DNA polymerase</keyword>
<dbReference type="GO" id="GO:0003964">
    <property type="term" value="F:RNA-directed DNA polymerase activity"/>
    <property type="evidence" value="ECO:0007669"/>
    <property type="project" value="UniProtKB-KW"/>
</dbReference>
<comment type="caution">
    <text evidence="1">The sequence shown here is derived from an EMBL/GenBank/DDBJ whole genome shotgun (WGS) entry which is preliminary data.</text>
</comment>
<dbReference type="PANTHER" id="PTHR33116:SF78">
    <property type="entry name" value="OS12G0587133 PROTEIN"/>
    <property type="match status" value="1"/>
</dbReference>
<dbReference type="AlphaFoldDB" id="A0A2U1NW62"/>
<keyword evidence="2" id="KW-1185">Reference proteome</keyword>
<proteinExistence type="predicted"/>